<keyword evidence="5 9" id="KW-0028">Amino-acid biosynthesis</keyword>
<dbReference type="SUPFAM" id="SSF51366">
    <property type="entry name" value="Ribulose-phoshate binding barrel"/>
    <property type="match status" value="1"/>
</dbReference>
<dbReference type="OrthoDB" id="9786954at2"/>
<dbReference type="EC" id="5.3.1.24" evidence="3 9"/>
<dbReference type="InParanoid" id="A0A1H9KV76"/>
<dbReference type="HAMAP" id="MF_00135">
    <property type="entry name" value="PRAI"/>
    <property type="match status" value="1"/>
</dbReference>
<dbReference type="PANTHER" id="PTHR42894:SF1">
    <property type="entry name" value="N-(5'-PHOSPHORIBOSYL)ANTHRANILATE ISOMERASE"/>
    <property type="match status" value="1"/>
</dbReference>
<accession>A0A1H9KV76</accession>
<evidence type="ECO:0000313" key="11">
    <source>
        <dbReference type="EMBL" id="SER03121.1"/>
    </source>
</evidence>
<protein>
    <recommendedName>
        <fullName evidence="4 9">N-(5'-phosphoribosyl)anthranilate isomerase</fullName>
        <shortName evidence="9">PRAI</shortName>
        <ecNumber evidence="3 9">5.3.1.24</ecNumber>
    </recommendedName>
</protein>
<keyword evidence="7 9" id="KW-0057">Aromatic amino acid biosynthesis</keyword>
<dbReference type="STRING" id="478744.SAMN05444359_1227"/>
<dbReference type="InterPro" id="IPR011060">
    <property type="entry name" value="RibuloseP-bd_barrel"/>
</dbReference>
<dbReference type="InterPro" id="IPR044643">
    <property type="entry name" value="TrpF_fam"/>
</dbReference>
<evidence type="ECO:0000256" key="1">
    <source>
        <dbReference type="ARBA" id="ARBA00001164"/>
    </source>
</evidence>
<proteinExistence type="inferred from homology"/>
<evidence type="ECO:0000313" key="12">
    <source>
        <dbReference type="Proteomes" id="UP000199021"/>
    </source>
</evidence>
<dbReference type="Pfam" id="PF00697">
    <property type="entry name" value="PRAI"/>
    <property type="match status" value="1"/>
</dbReference>
<comment type="catalytic activity">
    <reaction evidence="1 9">
        <text>N-(5-phospho-beta-D-ribosyl)anthranilate = 1-(2-carboxyphenylamino)-1-deoxy-D-ribulose 5-phosphate</text>
        <dbReference type="Rhea" id="RHEA:21540"/>
        <dbReference type="ChEBI" id="CHEBI:18277"/>
        <dbReference type="ChEBI" id="CHEBI:58613"/>
        <dbReference type="EC" id="5.3.1.24"/>
    </reaction>
</comment>
<reference evidence="12" key="1">
    <citation type="submission" date="2016-10" db="EMBL/GenBank/DDBJ databases">
        <authorList>
            <person name="Varghese N."/>
            <person name="Submissions S."/>
        </authorList>
    </citation>
    <scope>NUCLEOTIDE SEQUENCE [LARGE SCALE GENOMIC DNA]</scope>
    <source>
        <strain evidence="12">DSM 24740</strain>
    </source>
</reference>
<keyword evidence="6 9" id="KW-0822">Tryptophan biosynthesis</keyword>
<dbReference type="GO" id="GO:0004640">
    <property type="term" value="F:phosphoribosylanthranilate isomerase activity"/>
    <property type="evidence" value="ECO:0007669"/>
    <property type="project" value="UniProtKB-UniRule"/>
</dbReference>
<dbReference type="Proteomes" id="UP000199021">
    <property type="component" value="Unassembled WGS sequence"/>
</dbReference>
<keyword evidence="12" id="KW-1185">Reference proteome</keyword>
<dbReference type="InterPro" id="IPR001240">
    <property type="entry name" value="PRAI_dom"/>
</dbReference>
<sequence length="218" mass="24398">MKTKVCGLRQPENIIKVLNVGIDYAGFIFFEGSSRYAGQPAFAKWMADNDPLFANTKRVGVFVNSGLDIILNTVHDYHLDYVQLHGNESAGYCRELKLLWSVSTLRKAIICKAFSITPDFDFSVTDEYADSCELFVFDTGGQKDHGGTGLKWDWDKLSEYKGNTPFLLSGGITPHDGRRIQLLDHPQLAGVDLNSKFESEPGIKEVDKLSHFLEDLKA</sequence>
<evidence type="ECO:0000256" key="3">
    <source>
        <dbReference type="ARBA" id="ARBA00012572"/>
    </source>
</evidence>
<evidence type="ECO:0000256" key="4">
    <source>
        <dbReference type="ARBA" id="ARBA00022272"/>
    </source>
</evidence>
<feature type="domain" description="N-(5'phosphoribosyl) anthranilate isomerase (PRAI)" evidence="10">
    <location>
        <begin position="4"/>
        <end position="214"/>
    </location>
</feature>
<evidence type="ECO:0000256" key="5">
    <source>
        <dbReference type="ARBA" id="ARBA00022605"/>
    </source>
</evidence>
<dbReference type="UniPathway" id="UPA00035">
    <property type="reaction ID" value="UER00042"/>
</dbReference>
<dbReference type="EMBL" id="FOFB01000022">
    <property type="protein sequence ID" value="SER03121.1"/>
    <property type="molecule type" value="Genomic_DNA"/>
</dbReference>
<dbReference type="InterPro" id="IPR013785">
    <property type="entry name" value="Aldolase_TIM"/>
</dbReference>
<evidence type="ECO:0000256" key="2">
    <source>
        <dbReference type="ARBA" id="ARBA00004664"/>
    </source>
</evidence>
<dbReference type="Gene3D" id="3.20.20.70">
    <property type="entry name" value="Aldolase class I"/>
    <property type="match status" value="1"/>
</dbReference>
<evidence type="ECO:0000259" key="10">
    <source>
        <dbReference type="Pfam" id="PF00697"/>
    </source>
</evidence>
<dbReference type="AlphaFoldDB" id="A0A1H9KV76"/>
<organism evidence="11 12">
    <name type="scientific">Neolewinella agarilytica</name>
    <dbReference type="NCBI Taxonomy" id="478744"/>
    <lineage>
        <taxon>Bacteria</taxon>
        <taxon>Pseudomonadati</taxon>
        <taxon>Bacteroidota</taxon>
        <taxon>Saprospiria</taxon>
        <taxon>Saprospirales</taxon>
        <taxon>Lewinellaceae</taxon>
        <taxon>Neolewinella</taxon>
    </lineage>
</organism>
<keyword evidence="8 9" id="KW-0413">Isomerase</keyword>
<comment type="similarity">
    <text evidence="9">Belongs to the TrpF family.</text>
</comment>
<comment type="pathway">
    <text evidence="2 9">Amino-acid biosynthesis; L-tryptophan biosynthesis; L-tryptophan from chorismate: step 3/5.</text>
</comment>
<dbReference type="FunCoup" id="A0A1H9KV76">
    <property type="interactions" value="221"/>
</dbReference>
<gene>
    <name evidence="9" type="primary">trpF</name>
    <name evidence="11" type="ORF">SAMN05444359_1227</name>
</gene>
<evidence type="ECO:0000256" key="9">
    <source>
        <dbReference type="HAMAP-Rule" id="MF_00135"/>
    </source>
</evidence>
<dbReference type="CDD" id="cd00405">
    <property type="entry name" value="PRAI"/>
    <property type="match status" value="1"/>
</dbReference>
<dbReference type="GO" id="GO:0000162">
    <property type="term" value="P:L-tryptophan biosynthetic process"/>
    <property type="evidence" value="ECO:0007669"/>
    <property type="project" value="UniProtKB-UniRule"/>
</dbReference>
<dbReference type="PANTHER" id="PTHR42894">
    <property type="entry name" value="N-(5'-PHOSPHORIBOSYL)ANTHRANILATE ISOMERASE"/>
    <property type="match status" value="1"/>
</dbReference>
<evidence type="ECO:0000256" key="6">
    <source>
        <dbReference type="ARBA" id="ARBA00022822"/>
    </source>
</evidence>
<dbReference type="RefSeq" id="WP_090171095.1">
    <property type="nucleotide sequence ID" value="NZ_FOFB01000022.1"/>
</dbReference>
<evidence type="ECO:0000256" key="7">
    <source>
        <dbReference type="ARBA" id="ARBA00023141"/>
    </source>
</evidence>
<name>A0A1H9KV76_9BACT</name>
<evidence type="ECO:0000256" key="8">
    <source>
        <dbReference type="ARBA" id="ARBA00023235"/>
    </source>
</evidence>